<feature type="region of interest" description="Disordered" evidence="8">
    <location>
        <begin position="194"/>
        <end position="213"/>
    </location>
</feature>
<evidence type="ECO:0000256" key="3">
    <source>
        <dbReference type="ARBA" id="ARBA00022832"/>
    </source>
</evidence>
<dbReference type="CDD" id="cd06850">
    <property type="entry name" value="biotinyl_domain"/>
    <property type="match status" value="1"/>
</dbReference>
<feature type="region of interest" description="Disordered" evidence="8">
    <location>
        <begin position="66"/>
        <end position="102"/>
    </location>
</feature>
<dbReference type="PROSITE" id="PS00188">
    <property type="entry name" value="BIOTIN"/>
    <property type="match status" value="1"/>
</dbReference>
<dbReference type="GO" id="GO:0009507">
    <property type="term" value="C:chloroplast"/>
    <property type="evidence" value="ECO:0007669"/>
    <property type="project" value="UniProtKB-SubCell"/>
</dbReference>
<evidence type="ECO:0000256" key="1">
    <source>
        <dbReference type="ARBA" id="ARBA00005194"/>
    </source>
</evidence>
<keyword evidence="3 7" id="KW-0276">Fatty acid metabolism</keyword>
<keyword evidence="6 7" id="KW-0092">Biotin</keyword>
<evidence type="ECO:0000256" key="7">
    <source>
        <dbReference type="RuleBase" id="RU364072"/>
    </source>
</evidence>
<feature type="compositionally biased region" description="Low complexity" evidence="8">
    <location>
        <begin position="202"/>
        <end position="213"/>
    </location>
</feature>
<keyword evidence="4 7" id="KW-0443">Lipid metabolism</keyword>
<keyword evidence="5 7" id="KW-0275">Fatty acid biosynthesis</keyword>
<dbReference type="GO" id="GO:0006633">
    <property type="term" value="P:fatty acid biosynthetic process"/>
    <property type="evidence" value="ECO:0007669"/>
    <property type="project" value="UniProtKB-UniPathway"/>
</dbReference>
<dbReference type="PANTHER" id="PTHR43416">
    <property type="entry name" value="DIHYDROLIPOYLLYSINE-RESIDUE SUCCINYLTRANSFERASE COMPONENT OF 2-OXOGLUTARATE DEHYDROGENASE COMPLEX, MITOCHONDRIAL-RELATED"/>
    <property type="match status" value="1"/>
</dbReference>
<dbReference type="AlphaFoldDB" id="A0A1D1ZLU5"/>
<dbReference type="GO" id="GO:0003989">
    <property type="term" value="F:acetyl-CoA carboxylase activity"/>
    <property type="evidence" value="ECO:0007669"/>
    <property type="project" value="InterPro"/>
</dbReference>
<dbReference type="GO" id="GO:0009317">
    <property type="term" value="C:acetyl-CoA carboxylase complex"/>
    <property type="evidence" value="ECO:0007669"/>
    <property type="project" value="InterPro"/>
</dbReference>
<evidence type="ECO:0000256" key="2">
    <source>
        <dbReference type="ARBA" id="ARBA00022516"/>
    </source>
</evidence>
<keyword evidence="2 7" id="KW-0444">Lipid biosynthesis</keyword>
<evidence type="ECO:0000259" key="9">
    <source>
        <dbReference type="PROSITE" id="PS50968"/>
    </source>
</evidence>
<organism evidence="10">
    <name type="scientific">Anthurium amnicola</name>
    <dbReference type="NCBI Taxonomy" id="1678845"/>
    <lineage>
        <taxon>Eukaryota</taxon>
        <taxon>Viridiplantae</taxon>
        <taxon>Streptophyta</taxon>
        <taxon>Embryophyta</taxon>
        <taxon>Tracheophyta</taxon>
        <taxon>Spermatophyta</taxon>
        <taxon>Magnoliopsida</taxon>
        <taxon>Liliopsida</taxon>
        <taxon>Araceae</taxon>
        <taxon>Pothoideae</taxon>
        <taxon>Potheae</taxon>
        <taxon>Anthurium</taxon>
    </lineage>
</organism>
<evidence type="ECO:0000256" key="4">
    <source>
        <dbReference type="ARBA" id="ARBA00023098"/>
    </source>
</evidence>
<sequence length="288" mass="30144">MASAPVREASAAAASTAFSSNAQRCSHAKAVSFRLRSKLKLPLLSSKVSGFNSGDHRSRAPAAKSLLGEVGDGPPNDSVPTEQQKPKAPAPPKGDGAEPSLEEAAVAPMPTEAASQFLTQVASLVKLVDSRDIIELQLKQQECELIIRKKEALPQPPAPAPVIMMPPHPQPPVVQTQFAPPLPAALALASAVASAPPPTPAPTTKSAKSSLPPLKSPMAGTFYRNPGPGQPPFVKVGDKVNKGQVLCIIEAMKLMNEIEAEQAGTIVEILLEDGKPVSIDQPIFIIEP</sequence>
<evidence type="ECO:0000256" key="8">
    <source>
        <dbReference type="SAM" id="MobiDB-lite"/>
    </source>
</evidence>
<evidence type="ECO:0000256" key="5">
    <source>
        <dbReference type="ARBA" id="ARBA00023160"/>
    </source>
</evidence>
<proteinExistence type="predicted"/>
<comment type="pathway">
    <text evidence="1 7">Lipid metabolism; fatty acid biosynthesis.</text>
</comment>
<dbReference type="Gene3D" id="2.40.50.100">
    <property type="match status" value="1"/>
</dbReference>
<protein>
    <recommendedName>
        <fullName evidence="7">Biotin carboxyl carrier protein of acetyl-CoA carboxylase</fullName>
    </recommendedName>
</protein>
<dbReference type="InterPro" id="IPR050537">
    <property type="entry name" value="2-oxoacid_dehydrogenase"/>
</dbReference>
<dbReference type="InterPro" id="IPR011053">
    <property type="entry name" value="Single_hybrid_motif"/>
</dbReference>
<dbReference type="SUPFAM" id="SSF51230">
    <property type="entry name" value="Single hybrid motif"/>
    <property type="match status" value="1"/>
</dbReference>
<comment type="function">
    <text evidence="7">This protein is a component of the acetyl coenzyme A carboxylase complex; first, biotin carboxylase catalyzes the carboxylation of the carrier protein and then the transcarboxylase transfers the carboxyl group to form malonyl-CoA.</text>
</comment>
<feature type="compositionally biased region" description="Low complexity" evidence="8">
    <location>
        <begin position="1"/>
        <end position="22"/>
    </location>
</feature>
<dbReference type="EMBL" id="GDJX01000107">
    <property type="protein sequence ID" value="JAT67829.1"/>
    <property type="molecule type" value="Transcribed_RNA"/>
</dbReference>
<dbReference type="FunFam" id="2.40.50.100:FF:000003">
    <property type="entry name" value="Acetyl-CoA carboxylase biotin carboxyl carrier protein"/>
    <property type="match status" value="1"/>
</dbReference>
<evidence type="ECO:0000313" key="10">
    <source>
        <dbReference type="EMBL" id="JAT67829.1"/>
    </source>
</evidence>
<dbReference type="InterPro" id="IPR001249">
    <property type="entry name" value="AcCoA_biotinCC"/>
</dbReference>
<gene>
    <name evidence="10" type="primary">BCCP1_2</name>
    <name evidence="10" type="ORF">g.29258</name>
</gene>
<name>A0A1D1ZLU5_9ARAE</name>
<reference evidence="10" key="1">
    <citation type="submission" date="2015-07" db="EMBL/GenBank/DDBJ databases">
        <title>Transcriptome Assembly of Anthurium amnicola.</title>
        <authorList>
            <person name="Suzuki J."/>
        </authorList>
    </citation>
    <scope>NUCLEOTIDE SEQUENCE</scope>
</reference>
<dbReference type="NCBIfam" id="TIGR00531">
    <property type="entry name" value="BCCP"/>
    <property type="match status" value="1"/>
</dbReference>
<dbReference type="UniPathway" id="UPA00094"/>
<feature type="domain" description="Lipoyl-binding" evidence="9">
    <location>
        <begin position="211"/>
        <end position="287"/>
    </location>
</feature>
<accession>A0A1D1ZLU5</accession>
<dbReference type="Pfam" id="PF00364">
    <property type="entry name" value="Biotin_lipoyl"/>
    <property type="match status" value="1"/>
</dbReference>
<keyword evidence="7" id="KW-0150">Chloroplast</keyword>
<dbReference type="PRINTS" id="PR01071">
    <property type="entry name" value="ACOABIOTINCC"/>
</dbReference>
<dbReference type="InterPro" id="IPR001882">
    <property type="entry name" value="Biotin_BS"/>
</dbReference>
<feature type="region of interest" description="Disordered" evidence="8">
    <location>
        <begin position="1"/>
        <end position="25"/>
    </location>
</feature>
<evidence type="ECO:0000256" key="6">
    <source>
        <dbReference type="ARBA" id="ARBA00023267"/>
    </source>
</evidence>
<dbReference type="InterPro" id="IPR000089">
    <property type="entry name" value="Biotin_lipoyl"/>
</dbReference>
<keyword evidence="7" id="KW-0934">Plastid</keyword>
<comment type="subcellular location">
    <subcellularLocation>
        <location evidence="7">Plastid</location>
        <location evidence="7">Chloroplast</location>
    </subcellularLocation>
</comment>
<dbReference type="PROSITE" id="PS50968">
    <property type="entry name" value="BIOTINYL_LIPOYL"/>
    <property type="match status" value="1"/>
</dbReference>
<dbReference type="PANTHER" id="PTHR43416:SF38">
    <property type="entry name" value="BIOTIN CARBOXYL CARRIER PROTEIN OF ACETYL-COA CARBOXYLASE 1, CHLOROPLASTIC"/>
    <property type="match status" value="1"/>
</dbReference>